<protein>
    <recommendedName>
        <fullName evidence="3">Orphan protein</fullName>
    </recommendedName>
</protein>
<evidence type="ECO:0000313" key="1">
    <source>
        <dbReference type="EMBL" id="GHF89704.1"/>
    </source>
</evidence>
<organism evidence="1 2">
    <name type="scientific">Thalassotalea marina</name>
    <dbReference type="NCBI Taxonomy" id="1673741"/>
    <lineage>
        <taxon>Bacteria</taxon>
        <taxon>Pseudomonadati</taxon>
        <taxon>Pseudomonadota</taxon>
        <taxon>Gammaproteobacteria</taxon>
        <taxon>Alteromonadales</taxon>
        <taxon>Colwelliaceae</taxon>
        <taxon>Thalassotalea</taxon>
    </lineage>
</organism>
<comment type="caution">
    <text evidence="1">The sequence shown here is derived from an EMBL/GenBank/DDBJ whole genome shotgun (WGS) entry which is preliminary data.</text>
</comment>
<dbReference type="AlphaFoldDB" id="A0A919BI98"/>
<gene>
    <name evidence="1" type="ORF">GCM10017161_16990</name>
</gene>
<evidence type="ECO:0008006" key="3">
    <source>
        <dbReference type="Google" id="ProtNLM"/>
    </source>
</evidence>
<proteinExistence type="predicted"/>
<dbReference type="Proteomes" id="UP000623842">
    <property type="component" value="Unassembled WGS sequence"/>
</dbReference>
<evidence type="ECO:0000313" key="2">
    <source>
        <dbReference type="Proteomes" id="UP000623842"/>
    </source>
</evidence>
<dbReference type="InterPro" id="IPR045694">
    <property type="entry name" value="DUF6058"/>
</dbReference>
<dbReference type="RefSeq" id="WP_189769204.1">
    <property type="nucleotide sequence ID" value="NZ_BNCK01000003.1"/>
</dbReference>
<dbReference type="EMBL" id="BNCK01000003">
    <property type="protein sequence ID" value="GHF89704.1"/>
    <property type="molecule type" value="Genomic_DNA"/>
</dbReference>
<keyword evidence="2" id="KW-1185">Reference proteome</keyword>
<reference evidence="1" key="2">
    <citation type="submission" date="2020-09" db="EMBL/GenBank/DDBJ databases">
        <authorList>
            <person name="Sun Q."/>
            <person name="Kim S."/>
        </authorList>
    </citation>
    <scope>NUCLEOTIDE SEQUENCE</scope>
    <source>
        <strain evidence="1">KCTC 42731</strain>
    </source>
</reference>
<accession>A0A919BI98</accession>
<sequence>MSLLTYLFEHFYSEEQLVQRAGISQKQLQLWQSQALVPLPAYRVMCKVSCESFFGEYQEQQSLSFYAKGTIDWLQQVAKLSDAEQAYAIFKSEYQQVLDKLKNVFGHEFFDTINLGDDHITSEWQHFLNGTYGLCTKSGLAHDIAVKESCIGVIKTLLAKQALNEHESNLLNTAVTMLDQASALFAPHERQGSSRKTYIDDVRCQFELSV</sequence>
<dbReference type="Pfam" id="PF19531">
    <property type="entry name" value="DUF6058"/>
    <property type="match status" value="1"/>
</dbReference>
<reference evidence="1" key="1">
    <citation type="journal article" date="2014" name="Int. J. Syst. Evol. Microbiol.">
        <title>Complete genome sequence of Corynebacterium casei LMG S-19264T (=DSM 44701T), isolated from a smear-ripened cheese.</title>
        <authorList>
            <consortium name="US DOE Joint Genome Institute (JGI-PGF)"/>
            <person name="Walter F."/>
            <person name="Albersmeier A."/>
            <person name="Kalinowski J."/>
            <person name="Ruckert C."/>
        </authorList>
    </citation>
    <scope>NUCLEOTIDE SEQUENCE</scope>
    <source>
        <strain evidence="1">KCTC 42731</strain>
    </source>
</reference>
<name>A0A919BI98_9GAMM</name>